<feature type="domain" description="Thioredoxin" evidence="1">
    <location>
        <begin position="1"/>
        <end position="113"/>
    </location>
</feature>
<evidence type="ECO:0000313" key="2">
    <source>
        <dbReference type="EMBL" id="CUU54177.1"/>
    </source>
</evidence>
<dbReference type="PROSITE" id="PS51352">
    <property type="entry name" value="THIOREDOXIN_2"/>
    <property type="match status" value="1"/>
</dbReference>
<dbReference type="RefSeq" id="WP_091271491.1">
    <property type="nucleotide sequence ID" value="NZ_FAOZ01000002.1"/>
</dbReference>
<proteinExistence type="predicted"/>
<name>A0A0S4QF75_9ACTN</name>
<evidence type="ECO:0000259" key="1">
    <source>
        <dbReference type="PROSITE" id="PS51352"/>
    </source>
</evidence>
<dbReference type="SUPFAM" id="SSF52833">
    <property type="entry name" value="Thioredoxin-like"/>
    <property type="match status" value="1"/>
</dbReference>
<organism evidence="2 3">
    <name type="scientific">Parafrankia irregularis</name>
    <dbReference type="NCBI Taxonomy" id="795642"/>
    <lineage>
        <taxon>Bacteria</taxon>
        <taxon>Bacillati</taxon>
        <taxon>Actinomycetota</taxon>
        <taxon>Actinomycetes</taxon>
        <taxon>Frankiales</taxon>
        <taxon>Frankiaceae</taxon>
        <taxon>Parafrankia</taxon>
    </lineage>
</organism>
<dbReference type="Pfam" id="PF00085">
    <property type="entry name" value="Thioredoxin"/>
    <property type="match status" value="1"/>
</dbReference>
<sequence length="130" mass="13387">MDPDLGPAVDLVAELAALGQVPGEVATLLQFSTAFCAPCRAARRQLADVAALVPGVRYVEIDAESHLELVRRLGIRSTPTVVILDGSGTEVRRVTGAPPTKAAVIATLASLVEVAPGDREPGPDGAPVDL</sequence>
<dbReference type="EMBL" id="FAOZ01000002">
    <property type="protein sequence ID" value="CUU54177.1"/>
    <property type="molecule type" value="Genomic_DNA"/>
</dbReference>
<dbReference type="Gene3D" id="3.40.30.10">
    <property type="entry name" value="Glutaredoxin"/>
    <property type="match status" value="1"/>
</dbReference>
<reference evidence="3" key="1">
    <citation type="submission" date="2015-11" db="EMBL/GenBank/DDBJ databases">
        <authorList>
            <person name="Varghese N."/>
        </authorList>
    </citation>
    <scope>NUCLEOTIDE SEQUENCE [LARGE SCALE GENOMIC DNA]</scope>
    <source>
        <strain evidence="3">DSM 45899</strain>
    </source>
</reference>
<accession>A0A0S4QF75</accession>
<evidence type="ECO:0000313" key="3">
    <source>
        <dbReference type="Proteomes" id="UP000198802"/>
    </source>
</evidence>
<gene>
    <name evidence="2" type="ORF">Ga0074812_102183</name>
</gene>
<protein>
    <submittedName>
        <fullName evidence="2">Thioredoxin</fullName>
    </submittedName>
</protein>
<dbReference type="Proteomes" id="UP000198802">
    <property type="component" value="Unassembled WGS sequence"/>
</dbReference>
<dbReference type="CDD" id="cd02947">
    <property type="entry name" value="TRX_family"/>
    <property type="match status" value="1"/>
</dbReference>
<dbReference type="AlphaFoldDB" id="A0A0S4QF75"/>
<keyword evidence="3" id="KW-1185">Reference proteome</keyword>
<dbReference type="InterPro" id="IPR013766">
    <property type="entry name" value="Thioredoxin_domain"/>
</dbReference>
<dbReference type="InterPro" id="IPR036249">
    <property type="entry name" value="Thioredoxin-like_sf"/>
</dbReference>